<evidence type="ECO:0008006" key="7">
    <source>
        <dbReference type="Google" id="ProtNLM"/>
    </source>
</evidence>
<keyword evidence="4" id="KW-0175">Coiled coil</keyword>
<dbReference type="Proteomes" id="UP001217918">
    <property type="component" value="Unassembled WGS sequence"/>
</dbReference>
<sequence length="213" mass="24012">MTIAQHVQDAGLVSILETTATAYEQALVLADLVAQAAAHGDGPLPEELQAELSKQQKILNTNLAHLRGQNRAAQFAARDTKSQTAEARSEVDRLHLQLSNLYYEQQHLENEIAGCESFDHKYTHLPMIPKEEFLALHPEHANSDENDIMIARISHEKAEREALELKRLELVKRKQKLTAENKKRSDDLANLDKNLEKFIDGGQPIQKLLEQVV</sequence>
<evidence type="ECO:0000256" key="1">
    <source>
        <dbReference type="ARBA" id="ARBA00004123"/>
    </source>
</evidence>
<accession>A0AAD9I7V5</accession>
<gene>
    <name evidence="5" type="ORF">P8C59_007203</name>
</gene>
<dbReference type="GO" id="GO:0003729">
    <property type="term" value="F:mRNA binding"/>
    <property type="evidence" value="ECO:0007669"/>
    <property type="project" value="TreeGrafter"/>
</dbReference>
<comment type="subcellular location">
    <subcellularLocation>
        <location evidence="1">Nucleus</location>
    </subcellularLocation>
</comment>
<comment type="similarity">
    <text evidence="2">Belongs to the THOC5 family.</text>
</comment>
<evidence type="ECO:0000256" key="2">
    <source>
        <dbReference type="ARBA" id="ARBA00008044"/>
    </source>
</evidence>
<evidence type="ECO:0000313" key="6">
    <source>
        <dbReference type="Proteomes" id="UP001217918"/>
    </source>
</evidence>
<keyword evidence="3" id="KW-0539">Nucleus</keyword>
<dbReference type="GO" id="GO:0000445">
    <property type="term" value="C:THO complex part of transcription export complex"/>
    <property type="evidence" value="ECO:0007669"/>
    <property type="project" value="TreeGrafter"/>
</dbReference>
<dbReference type="EMBL" id="JAQQPM010000006">
    <property type="protein sequence ID" value="KAK2072874.1"/>
    <property type="molecule type" value="Genomic_DNA"/>
</dbReference>
<dbReference type="PANTHER" id="PTHR13375:SF3">
    <property type="entry name" value="THO COMPLEX SUBUNIT 5 HOMOLOG"/>
    <property type="match status" value="1"/>
</dbReference>
<evidence type="ECO:0000313" key="5">
    <source>
        <dbReference type="EMBL" id="KAK2072874.1"/>
    </source>
</evidence>
<protein>
    <recommendedName>
        <fullName evidence="7">THOC5 family protein</fullName>
    </recommendedName>
</protein>
<evidence type="ECO:0000256" key="4">
    <source>
        <dbReference type="SAM" id="Coils"/>
    </source>
</evidence>
<name>A0AAD9I7V5_9PEZI</name>
<dbReference type="AlphaFoldDB" id="A0AAD9I7V5"/>
<keyword evidence="6" id="KW-1185">Reference proteome</keyword>
<proteinExistence type="inferred from homology"/>
<organism evidence="5 6">
    <name type="scientific">Phyllachora maydis</name>
    <dbReference type="NCBI Taxonomy" id="1825666"/>
    <lineage>
        <taxon>Eukaryota</taxon>
        <taxon>Fungi</taxon>
        <taxon>Dikarya</taxon>
        <taxon>Ascomycota</taxon>
        <taxon>Pezizomycotina</taxon>
        <taxon>Sordariomycetes</taxon>
        <taxon>Sordariomycetidae</taxon>
        <taxon>Phyllachorales</taxon>
        <taxon>Phyllachoraceae</taxon>
        <taxon>Phyllachora</taxon>
    </lineage>
</organism>
<dbReference type="Pfam" id="PF09766">
    <property type="entry name" value="FmiP_Thoc5"/>
    <property type="match status" value="1"/>
</dbReference>
<comment type="caution">
    <text evidence="5">The sequence shown here is derived from an EMBL/GenBank/DDBJ whole genome shotgun (WGS) entry which is preliminary data.</text>
</comment>
<feature type="coiled-coil region" evidence="4">
    <location>
        <begin position="160"/>
        <end position="194"/>
    </location>
</feature>
<dbReference type="InterPro" id="IPR019163">
    <property type="entry name" value="THO_Thoc5"/>
</dbReference>
<dbReference type="PANTHER" id="PTHR13375">
    <property type="entry name" value="FMS INTERACTING PROTEIN"/>
    <property type="match status" value="1"/>
</dbReference>
<evidence type="ECO:0000256" key="3">
    <source>
        <dbReference type="ARBA" id="ARBA00023242"/>
    </source>
</evidence>
<reference evidence="5" key="1">
    <citation type="journal article" date="2023" name="Mol. Plant Microbe Interact.">
        <title>Elucidating the Obligate Nature and Biological Capacity of an Invasive Fungal Corn Pathogen.</title>
        <authorList>
            <person name="MacCready J.S."/>
            <person name="Roggenkamp E.M."/>
            <person name="Gdanetz K."/>
            <person name="Chilvers M.I."/>
        </authorList>
    </citation>
    <scope>NUCLEOTIDE SEQUENCE</scope>
    <source>
        <strain evidence="5">PM02</strain>
    </source>
</reference>
<dbReference type="GO" id="GO:0006406">
    <property type="term" value="P:mRNA export from nucleus"/>
    <property type="evidence" value="ECO:0007669"/>
    <property type="project" value="TreeGrafter"/>
</dbReference>